<dbReference type="RefSeq" id="WP_305946410.1">
    <property type="nucleotide sequence ID" value="NZ_JAUZVY010000007.1"/>
</dbReference>
<proteinExistence type="predicted"/>
<name>A0ABT9GTV1_9GAMM</name>
<gene>
    <name evidence="1" type="ORF">Q3O59_15320</name>
</gene>
<evidence type="ECO:0000313" key="2">
    <source>
        <dbReference type="Proteomes" id="UP001236258"/>
    </source>
</evidence>
<protein>
    <recommendedName>
        <fullName evidence="3">SpoIIAA-like</fullName>
    </recommendedName>
</protein>
<comment type="caution">
    <text evidence="1">The sequence shown here is derived from an EMBL/GenBank/DDBJ whole genome shotgun (WGS) entry which is preliminary data.</text>
</comment>
<accession>A0ABT9GTV1</accession>
<dbReference type="Proteomes" id="UP001236258">
    <property type="component" value="Unassembled WGS sequence"/>
</dbReference>
<organism evidence="1 2">
    <name type="scientific">Alkalimonas delamerensis</name>
    <dbReference type="NCBI Taxonomy" id="265981"/>
    <lineage>
        <taxon>Bacteria</taxon>
        <taxon>Pseudomonadati</taxon>
        <taxon>Pseudomonadota</taxon>
        <taxon>Gammaproteobacteria</taxon>
        <taxon>Alkalimonas</taxon>
    </lineage>
</organism>
<keyword evidence="2" id="KW-1185">Reference proteome</keyword>
<evidence type="ECO:0000313" key="1">
    <source>
        <dbReference type="EMBL" id="MDP4530400.1"/>
    </source>
</evidence>
<dbReference type="EMBL" id="JAUZVY010000007">
    <property type="protein sequence ID" value="MDP4530400.1"/>
    <property type="molecule type" value="Genomic_DNA"/>
</dbReference>
<sequence>MPTTKFTLWREQRVLLARVKGSWNRLTAEDFSTQFKAEAAPLCNQPWAHIVYLDDWQLGVPEMEPVIQDLVGWCIQHQLRYVAQVYCPSMIKKYQLDKMIRDSSSGFEKRVYPSEQEAFAWLASVGFGTDTASLQQAG</sequence>
<evidence type="ECO:0008006" key="3">
    <source>
        <dbReference type="Google" id="ProtNLM"/>
    </source>
</evidence>
<reference evidence="1 2" key="1">
    <citation type="submission" date="2023-08" db="EMBL/GenBank/DDBJ databases">
        <authorList>
            <person name="Joshi A."/>
            <person name="Thite S."/>
        </authorList>
    </citation>
    <scope>NUCLEOTIDE SEQUENCE [LARGE SCALE GENOMIC DNA]</scope>
    <source>
        <strain evidence="1 2">1E1</strain>
    </source>
</reference>